<feature type="compositionally biased region" description="Basic and acidic residues" evidence="3">
    <location>
        <begin position="434"/>
        <end position="447"/>
    </location>
</feature>
<feature type="compositionally biased region" description="Gly residues" evidence="3">
    <location>
        <begin position="704"/>
        <end position="723"/>
    </location>
</feature>
<keyword evidence="6" id="KW-1185">Reference proteome</keyword>
<dbReference type="GO" id="GO:0005634">
    <property type="term" value="C:nucleus"/>
    <property type="evidence" value="ECO:0007669"/>
    <property type="project" value="UniProtKB-SubCell"/>
</dbReference>
<dbReference type="Gene3D" id="2.40.50.770">
    <property type="entry name" value="RecQ-mediated genome instability protein Rmi1, C-terminal domain"/>
    <property type="match status" value="1"/>
</dbReference>
<gene>
    <name evidence="5" type="ORF">MNOR_LOCUS27913</name>
</gene>
<name>A0AAV2RU26_MEGNR</name>
<organism evidence="5 6">
    <name type="scientific">Meganyctiphanes norvegica</name>
    <name type="common">Northern krill</name>
    <name type="synonym">Thysanopoda norvegica</name>
    <dbReference type="NCBI Taxonomy" id="48144"/>
    <lineage>
        <taxon>Eukaryota</taxon>
        <taxon>Metazoa</taxon>
        <taxon>Ecdysozoa</taxon>
        <taxon>Arthropoda</taxon>
        <taxon>Crustacea</taxon>
        <taxon>Multicrustacea</taxon>
        <taxon>Malacostraca</taxon>
        <taxon>Eumalacostraca</taxon>
        <taxon>Eucarida</taxon>
        <taxon>Euphausiacea</taxon>
        <taxon>Euphausiidae</taxon>
        <taxon>Meganyctiphanes</taxon>
    </lineage>
</organism>
<sequence length="834" mass="91985">MGEVTALVINTECCLPDSSTLYPSNLVLGLTSRETADLAKKRHAAPMMHNESLHQRTQMRYFNVNGPKFLPTLRVPSIHRGHVTRWKMVTAVEVINRLKGEGWCLSQEAVEELIEECNNGGGGTLSMHQVQQEILNSDIKDIGVPCLPSEIHKANNFNGPLVVQVSKVRNFSAPKAFQESGGAPRMLGVTFTDGTNYCTGIEIQNIKAISLKLVPGTKVKLTGKINVNNGYLILTPNNISVIGGTVEELYNKWKIATIKYAVRSLNLDGSGPPPWVAFGKHINKNYEELNKFKALKDPQVKKEEEDEFESQRKQTVQELAKEGTNKVFGGGKQMVDANLQKVVNAGFNPDVASWALKNNKNNPAKAIQELRAAQNPSQNASRDEEEPSSYGRGGRGRGRGRGRNKVEGPDGSDDEFPAANMPRPSGPASLFDFLDTKMISKNEKVKFVEPVPDVTGQNGRSRDERGRGRGGRGNPRDRARYNNDKSTNSTPPPNLLTESWPAPGEDLGVTPSNRGYFESKELMEDLENQEHNPRKTYPKNRQQYDHPSRNTGSAGRDPPSDFRNKSNAGSYESNYDGVQNNHYQNATQISSYANQKDSYRNGGGRGQRTFHNTYRNSGGRGQMNNHTSNEKDLSRSSGSQRGGYNSGQWNDYSSGYRDNYNNDQKDSYNSSPRGGNAGAYKGQNYNGGGKYVEKSYSQHSENAGRGGGNSHQQRGGSGNGGYGNQQYYQYSSDKYSNYSAEPSHYNSQSHNSNMYSDSRGYNNSKSAGGDYSSPRFNQSRGAAHAGGNASSGVRIEKEKDLIQQFQQSMLLQGHYNSEDVNAINARRGRGRGRG</sequence>
<dbReference type="AlphaFoldDB" id="A0AAV2RU26"/>
<dbReference type="Proteomes" id="UP001497623">
    <property type="component" value="Unassembled WGS sequence"/>
</dbReference>
<accession>A0AAV2RU26</accession>
<evidence type="ECO:0000259" key="4">
    <source>
        <dbReference type="Pfam" id="PF08585"/>
    </source>
</evidence>
<evidence type="ECO:0000313" key="6">
    <source>
        <dbReference type="Proteomes" id="UP001497623"/>
    </source>
</evidence>
<feature type="compositionally biased region" description="Basic residues" evidence="3">
    <location>
        <begin position="394"/>
        <end position="403"/>
    </location>
</feature>
<feature type="region of interest" description="Disordered" evidence="3">
    <location>
        <begin position="593"/>
        <end position="795"/>
    </location>
</feature>
<comment type="caution">
    <text evidence="5">The sequence shown here is derived from an EMBL/GenBank/DDBJ whole genome shotgun (WGS) entry which is preliminary data.</text>
</comment>
<feature type="compositionally biased region" description="Low complexity" evidence="3">
    <location>
        <begin position="779"/>
        <end position="792"/>
    </location>
</feature>
<feature type="compositionally biased region" description="Polar residues" evidence="3">
    <location>
        <begin position="609"/>
        <end position="627"/>
    </location>
</feature>
<feature type="domain" description="RecQ mediated genome instability protein 1 OB-fold" evidence="4">
    <location>
        <begin position="183"/>
        <end position="254"/>
    </location>
</feature>
<dbReference type="InterPro" id="IPR013894">
    <property type="entry name" value="RMI1_OB"/>
</dbReference>
<dbReference type="PANTHER" id="PTHR13681:SF24">
    <property type="entry name" value="TUDOR DOMAIN-CONTAINING PROTEIN 3"/>
    <property type="match status" value="1"/>
</dbReference>
<feature type="region of interest" description="Disordered" evidence="3">
    <location>
        <begin position="528"/>
        <end position="578"/>
    </location>
</feature>
<feature type="compositionally biased region" description="Polar residues" evidence="3">
    <location>
        <begin position="565"/>
        <end position="578"/>
    </location>
</feature>
<protein>
    <recommendedName>
        <fullName evidence="4">RecQ mediated genome instability protein 1 OB-fold domain-containing protein</fullName>
    </recommendedName>
</protein>
<feature type="compositionally biased region" description="Basic and acidic residues" evidence="3">
    <location>
        <begin position="474"/>
        <end position="483"/>
    </location>
</feature>
<evidence type="ECO:0000313" key="5">
    <source>
        <dbReference type="EMBL" id="CAL4137031.1"/>
    </source>
</evidence>
<feature type="compositionally biased region" description="Polar residues" evidence="3">
    <location>
        <begin position="744"/>
        <end position="766"/>
    </location>
</feature>
<dbReference type="PANTHER" id="PTHR13681">
    <property type="entry name" value="SURVIVAL OF MOTOR NEURON-RELATED-SPLICING FACTOR 30-RELATED"/>
    <property type="match status" value="1"/>
</dbReference>
<dbReference type="EMBL" id="CAXKWB010030060">
    <property type="protein sequence ID" value="CAL4137031.1"/>
    <property type="molecule type" value="Genomic_DNA"/>
</dbReference>
<dbReference type="Pfam" id="PF08585">
    <property type="entry name" value="RMI1_N_C"/>
    <property type="match status" value="1"/>
</dbReference>
<keyword evidence="2" id="KW-0539">Nucleus</keyword>
<feature type="non-terminal residue" evidence="5">
    <location>
        <position position="834"/>
    </location>
</feature>
<dbReference type="InterPro" id="IPR042470">
    <property type="entry name" value="RMI1_N_C_sf"/>
</dbReference>
<proteinExistence type="predicted"/>
<feature type="region of interest" description="Disordered" evidence="3">
    <location>
        <begin position="814"/>
        <end position="834"/>
    </location>
</feature>
<dbReference type="SMART" id="SM01161">
    <property type="entry name" value="DUF1767"/>
    <property type="match status" value="1"/>
</dbReference>
<evidence type="ECO:0000256" key="3">
    <source>
        <dbReference type="SAM" id="MobiDB-lite"/>
    </source>
</evidence>
<reference evidence="5 6" key="1">
    <citation type="submission" date="2024-05" db="EMBL/GenBank/DDBJ databases">
        <authorList>
            <person name="Wallberg A."/>
        </authorList>
    </citation>
    <scope>NUCLEOTIDE SEQUENCE [LARGE SCALE GENOMIC DNA]</scope>
</reference>
<feature type="region of interest" description="Disordered" evidence="3">
    <location>
        <begin position="371"/>
        <end position="514"/>
    </location>
</feature>
<evidence type="ECO:0000256" key="1">
    <source>
        <dbReference type="ARBA" id="ARBA00004123"/>
    </source>
</evidence>
<comment type="subcellular location">
    <subcellularLocation>
        <location evidence="1">Nucleus</location>
    </subcellularLocation>
</comment>
<evidence type="ECO:0000256" key="2">
    <source>
        <dbReference type="ARBA" id="ARBA00023242"/>
    </source>
</evidence>
<feature type="compositionally biased region" description="Low complexity" evidence="3">
    <location>
        <begin position="724"/>
        <end position="739"/>
    </location>
</feature>
<feature type="compositionally biased region" description="Polar residues" evidence="3">
    <location>
        <begin position="659"/>
        <end position="673"/>
    </location>
</feature>